<protein>
    <submittedName>
        <fullName evidence="1">Uncharacterized protein</fullName>
    </submittedName>
</protein>
<reference evidence="2" key="1">
    <citation type="submission" date="2009-08" db="EMBL/GenBank/DDBJ databases">
        <title>The complete genome of Chitinophaga pinensis DSM 2588.</title>
        <authorList>
            <consortium name="US DOE Joint Genome Institute (JGI-PGF)"/>
            <person name="Lucas S."/>
            <person name="Copeland A."/>
            <person name="Lapidus A."/>
            <person name="Glavina del Rio T."/>
            <person name="Dalin E."/>
            <person name="Tice H."/>
            <person name="Bruce D."/>
            <person name="Goodwin L."/>
            <person name="Pitluck S."/>
            <person name="Kyrpides N."/>
            <person name="Mavromatis K."/>
            <person name="Ivanova N."/>
            <person name="Mikhailova N."/>
            <person name="Sims D."/>
            <person name="Meinche L."/>
            <person name="Brettin T."/>
            <person name="Detter J.C."/>
            <person name="Han C."/>
            <person name="Larimer F."/>
            <person name="Land M."/>
            <person name="Hauser L."/>
            <person name="Markowitz V."/>
            <person name="Cheng J.-F."/>
            <person name="Hugenholtz P."/>
            <person name="Woyke T."/>
            <person name="Wu D."/>
            <person name="Spring S."/>
            <person name="Klenk H.-P."/>
            <person name="Eisen J.A."/>
        </authorList>
    </citation>
    <scope>NUCLEOTIDE SEQUENCE [LARGE SCALE GENOMIC DNA]</scope>
    <source>
        <strain evidence="2">ATCC 43595 / DSM 2588 / LMG 13176 / NBRC 15968 / NCIMB 11800 / UQM 2034</strain>
    </source>
</reference>
<proteinExistence type="predicted"/>
<accession>A0A979G5W4</accession>
<name>A0A979G5W4_CHIPD</name>
<evidence type="ECO:0000313" key="1">
    <source>
        <dbReference type="EMBL" id="ACU61301.1"/>
    </source>
</evidence>
<sequence length="76" mass="9066">MKQYKNDKPKKGEELIPVVIFEFHDMPDFWLHKGQYELEGKFRGILKYLGISIRDVKKVHHLLKHASAFPDKEWEG</sequence>
<dbReference type="AlphaFoldDB" id="A0A979G5W4"/>
<dbReference type="EMBL" id="CP001699">
    <property type="protein sequence ID" value="ACU61301.1"/>
    <property type="molecule type" value="Genomic_DNA"/>
</dbReference>
<dbReference type="RefSeq" id="WP_012791474.1">
    <property type="nucleotide sequence ID" value="NC_013132.1"/>
</dbReference>
<gene>
    <name evidence="1" type="ordered locus">Cpin_3839</name>
</gene>
<reference evidence="1 2" key="2">
    <citation type="journal article" date="2010" name="Stand. Genomic Sci.">
        <title>Complete genome sequence of Chitinophaga pinensis type strain (UQM 2034).</title>
        <authorList>
            <person name="Glavina Del Rio T."/>
            <person name="Abt B."/>
            <person name="Spring S."/>
            <person name="Lapidus A."/>
            <person name="Nolan M."/>
            <person name="Tice H."/>
            <person name="Copeland A."/>
            <person name="Cheng J.F."/>
            <person name="Chen F."/>
            <person name="Bruce D."/>
            <person name="Goodwin L."/>
            <person name="Pitluck S."/>
            <person name="Ivanova N."/>
            <person name="Mavromatis K."/>
            <person name="Mikhailova N."/>
            <person name="Pati A."/>
            <person name="Chen A."/>
            <person name="Palaniappan K."/>
            <person name="Land M."/>
            <person name="Hauser L."/>
            <person name="Chang Y.J."/>
            <person name="Jeffries C.D."/>
            <person name="Chain P."/>
            <person name="Saunders E."/>
            <person name="Detter J.C."/>
            <person name="Brettin T."/>
            <person name="Rohde M."/>
            <person name="Goker M."/>
            <person name="Bristow J."/>
            <person name="Eisen J.A."/>
            <person name="Markowitz V."/>
            <person name="Hugenholtz P."/>
            <person name="Kyrpides N.C."/>
            <person name="Klenk H.P."/>
            <person name="Lucas S."/>
        </authorList>
    </citation>
    <scope>NUCLEOTIDE SEQUENCE [LARGE SCALE GENOMIC DNA]</scope>
    <source>
        <strain evidence="2">ATCC 43595 / DSM 2588 / LMG 13176 / NBRC 15968 / NCIMB 11800 / UQM 2034</strain>
    </source>
</reference>
<dbReference type="Proteomes" id="UP000002215">
    <property type="component" value="Chromosome"/>
</dbReference>
<evidence type="ECO:0000313" key="2">
    <source>
        <dbReference type="Proteomes" id="UP000002215"/>
    </source>
</evidence>
<organism evidence="1 2">
    <name type="scientific">Chitinophaga pinensis (strain ATCC 43595 / DSM 2588 / LMG 13176 / NBRC 15968 / NCIMB 11800 / UQM 2034)</name>
    <dbReference type="NCBI Taxonomy" id="485918"/>
    <lineage>
        <taxon>Bacteria</taxon>
        <taxon>Pseudomonadati</taxon>
        <taxon>Bacteroidota</taxon>
        <taxon>Chitinophagia</taxon>
        <taxon>Chitinophagales</taxon>
        <taxon>Chitinophagaceae</taxon>
        <taxon>Chitinophaga</taxon>
    </lineage>
</organism>
<dbReference type="KEGG" id="cpi:Cpin_3839"/>